<evidence type="ECO:0008006" key="4">
    <source>
        <dbReference type="Google" id="ProtNLM"/>
    </source>
</evidence>
<dbReference type="EMBL" id="CAXIEN010000238">
    <property type="protein sequence ID" value="CAL1288869.1"/>
    <property type="molecule type" value="Genomic_DNA"/>
</dbReference>
<keyword evidence="1" id="KW-0732">Signal</keyword>
<protein>
    <recommendedName>
        <fullName evidence="4">DUF19 domain-containing protein</fullName>
    </recommendedName>
</protein>
<feature type="signal peptide" evidence="1">
    <location>
        <begin position="1"/>
        <end position="22"/>
    </location>
</feature>
<keyword evidence="3" id="KW-1185">Reference proteome</keyword>
<evidence type="ECO:0000313" key="2">
    <source>
        <dbReference type="EMBL" id="CAL1288869.1"/>
    </source>
</evidence>
<evidence type="ECO:0000256" key="1">
    <source>
        <dbReference type="SAM" id="SignalP"/>
    </source>
</evidence>
<organism evidence="2 3">
    <name type="scientific">Larinioides sclopetarius</name>
    <dbReference type="NCBI Taxonomy" id="280406"/>
    <lineage>
        <taxon>Eukaryota</taxon>
        <taxon>Metazoa</taxon>
        <taxon>Ecdysozoa</taxon>
        <taxon>Arthropoda</taxon>
        <taxon>Chelicerata</taxon>
        <taxon>Arachnida</taxon>
        <taxon>Araneae</taxon>
        <taxon>Araneomorphae</taxon>
        <taxon>Entelegynae</taxon>
        <taxon>Araneoidea</taxon>
        <taxon>Araneidae</taxon>
        <taxon>Larinioides</taxon>
    </lineage>
</organism>
<accession>A0AAV2B057</accession>
<feature type="chain" id="PRO_5043404812" description="DUF19 domain-containing protein" evidence="1">
    <location>
        <begin position="23"/>
        <end position="195"/>
    </location>
</feature>
<reference evidence="2 3" key="1">
    <citation type="submission" date="2024-04" db="EMBL/GenBank/DDBJ databases">
        <authorList>
            <person name="Rising A."/>
            <person name="Reimegard J."/>
            <person name="Sonavane S."/>
            <person name="Akerstrom W."/>
            <person name="Nylinder S."/>
            <person name="Hedman E."/>
            <person name="Kallberg Y."/>
        </authorList>
    </citation>
    <scope>NUCLEOTIDE SEQUENCE [LARGE SCALE GENOMIC DNA]</scope>
</reference>
<name>A0AAV2B057_9ARAC</name>
<sequence length="195" mass="23056">MYKPLLLLVVCVFYCLISVTLSEDNYCEIPLQECNLEINTELIPGNKTEVPEICTKLFRYRSCVLKNKFKNEDLCGWPLILKKSESLIDELCYRNTSFRLNFLRYIPCVKTVIRNYKADCEAWLETIRDEFTKTPNIYSDHCLNLTTMIACYKLYTRSECGGIAEYILREIVKRSFYIMVQCYNMREIAHQIDLQ</sequence>
<proteinExistence type="predicted"/>
<gene>
    <name evidence="2" type="ORF">LARSCL_LOCUS15606</name>
</gene>
<dbReference type="AlphaFoldDB" id="A0AAV2B057"/>
<evidence type="ECO:0000313" key="3">
    <source>
        <dbReference type="Proteomes" id="UP001497382"/>
    </source>
</evidence>
<dbReference type="Proteomes" id="UP001497382">
    <property type="component" value="Unassembled WGS sequence"/>
</dbReference>
<comment type="caution">
    <text evidence="2">The sequence shown here is derived from an EMBL/GenBank/DDBJ whole genome shotgun (WGS) entry which is preliminary data.</text>
</comment>